<evidence type="ECO:0000256" key="1">
    <source>
        <dbReference type="ARBA" id="ARBA00023157"/>
    </source>
</evidence>
<proteinExistence type="predicted"/>
<dbReference type="InterPro" id="IPR008139">
    <property type="entry name" value="SaposinB_dom"/>
</dbReference>
<feature type="domain" description="Saposin B-type" evidence="3">
    <location>
        <begin position="24"/>
        <end position="101"/>
    </location>
</feature>
<dbReference type="PROSITE" id="PS50015">
    <property type="entry name" value="SAP_B"/>
    <property type="match status" value="1"/>
</dbReference>
<keyword evidence="1" id="KW-1015">Disulfide bond</keyword>
<evidence type="ECO:0000313" key="5">
    <source>
        <dbReference type="Proteomes" id="UP001497525"/>
    </source>
</evidence>
<dbReference type="EMBL" id="CAXLJL010000068">
    <property type="protein sequence ID" value="CAL5130501.1"/>
    <property type="molecule type" value="Genomic_DNA"/>
</dbReference>
<evidence type="ECO:0000313" key="4">
    <source>
        <dbReference type="EMBL" id="CAL5130501.1"/>
    </source>
</evidence>
<dbReference type="SUPFAM" id="SSF47862">
    <property type="entry name" value="Saposin"/>
    <property type="match status" value="1"/>
</dbReference>
<evidence type="ECO:0000256" key="2">
    <source>
        <dbReference type="SAM" id="SignalP"/>
    </source>
</evidence>
<feature type="signal peptide" evidence="2">
    <location>
        <begin position="1"/>
        <end position="15"/>
    </location>
</feature>
<name>A0AAV2T356_CALDB</name>
<comment type="caution">
    <text evidence="4">The sequence shown here is derived from an EMBL/GenBank/DDBJ whole genome shotgun (WGS) entry which is preliminary data.</text>
</comment>
<dbReference type="Proteomes" id="UP001497525">
    <property type="component" value="Unassembled WGS sequence"/>
</dbReference>
<feature type="chain" id="PRO_5043752299" description="Saposin B-type domain-containing protein" evidence="2">
    <location>
        <begin position="16"/>
        <end position="101"/>
    </location>
</feature>
<gene>
    <name evidence="4" type="ORF">CDAUBV1_LOCUS2567</name>
</gene>
<accession>A0AAV2T356</accession>
<protein>
    <recommendedName>
        <fullName evidence="3">Saposin B-type domain-containing protein</fullName>
    </recommendedName>
</protein>
<dbReference type="AlphaFoldDB" id="A0AAV2T356"/>
<sequence length="101" mass="11416">MRLLVLFALIGLSVAVPVYEDPENSRLCDHCKRYVAGVIPLVKRGASQEEINRYIDYTCNPVLIIGFTCRMTLLKAVEYLKKHPECTNAKTVCKALRACKK</sequence>
<organism evidence="4 5">
    <name type="scientific">Calicophoron daubneyi</name>
    <name type="common">Rumen fluke</name>
    <name type="synonym">Paramphistomum daubneyi</name>
    <dbReference type="NCBI Taxonomy" id="300641"/>
    <lineage>
        <taxon>Eukaryota</taxon>
        <taxon>Metazoa</taxon>
        <taxon>Spiralia</taxon>
        <taxon>Lophotrochozoa</taxon>
        <taxon>Platyhelminthes</taxon>
        <taxon>Trematoda</taxon>
        <taxon>Digenea</taxon>
        <taxon>Plagiorchiida</taxon>
        <taxon>Pronocephalata</taxon>
        <taxon>Paramphistomoidea</taxon>
        <taxon>Paramphistomidae</taxon>
        <taxon>Calicophoron</taxon>
    </lineage>
</organism>
<evidence type="ECO:0000259" key="3">
    <source>
        <dbReference type="PROSITE" id="PS50015"/>
    </source>
</evidence>
<dbReference type="InterPro" id="IPR011001">
    <property type="entry name" value="Saposin-like"/>
</dbReference>
<keyword evidence="2" id="KW-0732">Signal</keyword>
<dbReference type="Gene3D" id="1.10.225.10">
    <property type="entry name" value="Saposin-like"/>
    <property type="match status" value="1"/>
</dbReference>
<reference evidence="4" key="1">
    <citation type="submission" date="2024-06" db="EMBL/GenBank/DDBJ databases">
        <authorList>
            <person name="Liu X."/>
            <person name="Lenzi L."/>
            <person name="Haldenby T S."/>
            <person name="Uol C."/>
        </authorList>
    </citation>
    <scope>NUCLEOTIDE SEQUENCE</scope>
</reference>